<dbReference type="InterPro" id="IPR029058">
    <property type="entry name" value="AB_hydrolase_fold"/>
</dbReference>
<dbReference type="SUPFAM" id="SSF53474">
    <property type="entry name" value="alpha/beta-Hydrolases"/>
    <property type="match status" value="1"/>
</dbReference>
<dbReference type="PRINTS" id="PR00111">
    <property type="entry name" value="ABHYDROLASE"/>
</dbReference>
<dbReference type="AlphaFoldDB" id="A0A1C3VL19"/>
<dbReference type="OrthoDB" id="7267294at2"/>
<dbReference type="Proteomes" id="UP000186228">
    <property type="component" value="Unassembled WGS sequence"/>
</dbReference>
<keyword evidence="3" id="KW-1185">Reference proteome</keyword>
<feature type="domain" description="AB hydrolase-1" evidence="1">
    <location>
        <begin position="24"/>
        <end position="124"/>
    </location>
</feature>
<evidence type="ECO:0000313" key="3">
    <source>
        <dbReference type="Proteomes" id="UP000186228"/>
    </source>
</evidence>
<sequence>MHSFTIERPGAEMRYSEYEGAGIPLLMLHGLGCASSFEYPHVAAAPALRGRHLILIDLLGFGFSDRPEGFRYRIHDHALQVHSFVQKRGFRQIDIYGHSMGGSIAIEAAELLGDKVRNLVISEANLDSGGGIFSRAIAASNEADYVNTGHFATLIEAQQAGNEAWAAMMRAASALAVHRCATSLVEGSSPDWRSRFLGHSSRKTFIFGDHSLPDPDAEFLASNGIQVYIVADAGHSMAVENPQGLAMAIAQATLET</sequence>
<dbReference type="InterPro" id="IPR000073">
    <property type="entry name" value="AB_hydrolase_1"/>
</dbReference>
<gene>
    <name evidence="2" type="ORF">GA0061100_106380</name>
</gene>
<dbReference type="InterPro" id="IPR050266">
    <property type="entry name" value="AB_hydrolase_sf"/>
</dbReference>
<name>A0A1C3VL19_9HYPH</name>
<organism evidence="2 3">
    <name type="scientific">Rhizobium hainanense</name>
    <dbReference type="NCBI Taxonomy" id="52131"/>
    <lineage>
        <taxon>Bacteria</taxon>
        <taxon>Pseudomonadati</taxon>
        <taxon>Pseudomonadota</taxon>
        <taxon>Alphaproteobacteria</taxon>
        <taxon>Hyphomicrobiales</taxon>
        <taxon>Rhizobiaceae</taxon>
        <taxon>Rhizobium/Agrobacterium group</taxon>
        <taxon>Rhizobium</taxon>
    </lineage>
</organism>
<dbReference type="Gene3D" id="3.40.50.1820">
    <property type="entry name" value="alpha/beta hydrolase"/>
    <property type="match status" value="1"/>
</dbReference>
<dbReference type="GO" id="GO:0016020">
    <property type="term" value="C:membrane"/>
    <property type="evidence" value="ECO:0007669"/>
    <property type="project" value="TreeGrafter"/>
</dbReference>
<dbReference type="EMBL" id="FMAC01000006">
    <property type="protein sequence ID" value="SCB28483.1"/>
    <property type="molecule type" value="Genomic_DNA"/>
</dbReference>
<proteinExistence type="predicted"/>
<evidence type="ECO:0000259" key="1">
    <source>
        <dbReference type="Pfam" id="PF00561"/>
    </source>
</evidence>
<reference evidence="3" key="1">
    <citation type="submission" date="2016-08" db="EMBL/GenBank/DDBJ databases">
        <authorList>
            <person name="Varghese N."/>
            <person name="Submissions Spin"/>
        </authorList>
    </citation>
    <scope>NUCLEOTIDE SEQUENCE [LARGE SCALE GENOMIC DNA]</scope>
    <source>
        <strain evidence="3">CCBAU 57015</strain>
    </source>
</reference>
<evidence type="ECO:0000313" key="2">
    <source>
        <dbReference type="EMBL" id="SCB28483.1"/>
    </source>
</evidence>
<dbReference type="PANTHER" id="PTHR43798">
    <property type="entry name" value="MONOACYLGLYCEROL LIPASE"/>
    <property type="match status" value="1"/>
</dbReference>
<accession>A0A1C3VL19</accession>
<dbReference type="PANTHER" id="PTHR43798:SF28">
    <property type="entry name" value="AB HYDROLASE-1 DOMAIN-CONTAINING PROTEIN"/>
    <property type="match status" value="1"/>
</dbReference>
<dbReference type="RefSeq" id="WP_075854682.1">
    <property type="nucleotide sequence ID" value="NZ_FMAC01000006.1"/>
</dbReference>
<dbReference type="Pfam" id="PF00561">
    <property type="entry name" value="Abhydrolase_1"/>
    <property type="match status" value="1"/>
</dbReference>
<dbReference type="STRING" id="52131.GA0061100_106380"/>
<protein>
    <submittedName>
        <fullName evidence="2">Pimeloyl-ACP methyl ester carboxylesterase</fullName>
    </submittedName>
</protein>